<keyword evidence="3 6" id="KW-0812">Transmembrane</keyword>
<dbReference type="InterPro" id="IPR036259">
    <property type="entry name" value="MFS_trans_sf"/>
</dbReference>
<feature type="transmembrane region" description="Helical" evidence="6">
    <location>
        <begin position="320"/>
        <end position="339"/>
    </location>
</feature>
<dbReference type="SUPFAM" id="SSF103473">
    <property type="entry name" value="MFS general substrate transporter"/>
    <property type="match status" value="1"/>
</dbReference>
<evidence type="ECO:0000256" key="3">
    <source>
        <dbReference type="ARBA" id="ARBA00022692"/>
    </source>
</evidence>
<dbReference type="PANTHER" id="PTHR43124:SF4">
    <property type="entry name" value="SUGAR EFFLUX TRANSPORTER"/>
    <property type="match status" value="1"/>
</dbReference>
<evidence type="ECO:0000313" key="9">
    <source>
        <dbReference type="Proteomes" id="UP000823521"/>
    </source>
</evidence>
<dbReference type="CDD" id="cd17324">
    <property type="entry name" value="MFS_NepI_like"/>
    <property type="match status" value="1"/>
</dbReference>
<dbReference type="Pfam" id="PF07690">
    <property type="entry name" value="MFS_1"/>
    <property type="match status" value="1"/>
</dbReference>
<feature type="transmembrane region" description="Helical" evidence="6">
    <location>
        <begin position="379"/>
        <end position="397"/>
    </location>
</feature>
<dbReference type="PANTHER" id="PTHR43124">
    <property type="entry name" value="PURINE EFFLUX PUMP PBUE"/>
    <property type="match status" value="1"/>
</dbReference>
<evidence type="ECO:0000313" key="8">
    <source>
        <dbReference type="EMBL" id="MBO4206216.1"/>
    </source>
</evidence>
<evidence type="ECO:0000256" key="5">
    <source>
        <dbReference type="ARBA" id="ARBA00023136"/>
    </source>
</evidence>
<gene>
    <name evidence="8" type="ORF">GSF22_09370</name>
</gene>
<keyword evidence="9" id="KW-1185">Reference proteome</keyword>
<dbReference type="PROSITE" id="PS50850">
    <property type="entry name" value="MFS"/>
    <property type="match status" value="1"/>
</dbReference>
<feature type="transmembrane region" description="Helical" evidence="6">
    <location>
        <begin position="120"/>
        <end position="140"/>
    </location>
</feature>
<evidence type="ECO:0000256" key="1">
    <source>
        <dbReference type="ARBA" id="ARBA00004651"/>
    </source>
</evidence>
<feature type="domain" description="Major facilitator superfamily (MFS) profile" evidence="7">
    <location>
        <begin position="22"/>
        <end position="402"/>
    </location>
</feature>
<accession>A0ABS3VNZ5</accession>
<dbReference type="Proteomes" id="UP000823521">
    <property type="component" value="Unassembled WGS sequence"/>
</dbReference>
<protein>
    <submittedName>
        <fullName evidence="8">MFS transporter</fullName>
    </submittedName>
</protein>
<feature type="transmembrane region" description="Helical" evidence="6">
    <location>
        <begin position="58"/>
        <end position="78"/>
    </location>
</feature>
<comment type="subcellular location">
    <subcellularLocation>
        <location evidence="1">Cell membrane</location>
        <topology evidence="1">Multi-pass membrane protein</topology>
    </subcellularLocation>
</comment>
<feature type="transmembrane region" description="Helical" evidence="6">
    <location>
        <begin position="152"/>
        <end position="174"/>
    </location>
</feature>
<dbReference type="Gene3D" id="1.20.1250.20">
    <property type="entry name" value="MFS general substrate transporter like domains"/>
    <property type="match status" value="1"/>
</dbReference>
<feature type="transmembrane region" description="Helical" evidence="6">
    <location>
        <begin position="289"/>
        <end position="308"/>
    </location>
</feature>
<feature type="transmembrane region" description="Helical" evidence="6">
    <location>
        <begin position="351"/>
        <end position="373"/>
    </location>
</feature>
<dbReference type="EMBL" id="WVUH01000056">
    <property type="protein sequence ID" value="MBO4206216.1"/>
    <property type="molecule type" value="Genomic_DNA"/>
</dbReference>
<evidence type="ECO:0000259" key="7">
    <source>
        <dbReference type="PROSITE" id="PS50850"/>
    </source>
</evidence>
<dbReference type="InterPro" id="IPR020846">
    <property type="entry name" value="MFS_dom"/>
</dbReference>
<organism evidence="8 9">
    <name type="scientific">Micromonospora echinofusca</name>
    <dbReference type="NCBI Taxonomy" id="47858"/>
    <lineage>
        <taxon>Bacteria</taxon>
        <taxon>Bacillati</taxon>
        <taxon>Actinomycetota</taxon>
        <taxon>Actinomycetes</taxon>
        <taxon>Micromonosporales</taxon>
        <taxon>Micromonosporaceae</taxon>
        <taxon>Micromonospora</taxon>
    </lineage>
</organism>
<dbReference type="RefSeq" id="WP_208812945.1">
    <property type="nucleotide sequence ID" value="NZ_WVUH01000056.1"/>
</dbReference>
<evidence type="ECO:0000256" key="4">
    <source>
        <dbReference type="ARBA" id="ARBA00022989"/>
    </source>
</evidence>
<feature type="transmembrane region" description="Helical" evidence="6">
    <location>
        <begin position="219"/>
        <end position="245"/>
    </location>
</feature>
<dbReference type="InterPro" id="IPR011701">
    <property type="entry name" value="MFS"/>
</dbReference>
<dbReference type="InterPro" id="IPR050189">
    <property type="entry name" value="MFS_Efflux_Transporters"/>
</dbReference>
<evidence type="ECO:0000256" key="2">
    <source>
        <dbReference type="ARBA" id="ARBA00022475"/>
    </source>
</evidence>
<feature type="transmembrane region" description="Helical" evidence="6">
    <location>
        <begin position="90"/>
        <end position="108"/>
    </location>
</feature>
<feature type="transmembrane region" description="Helical" evidence="6">
    <location>
        <begin position="180"/>
        <end position="198"/>
    </location>
</feature>
<sequence length="406" mass="40685">MTVDTPTSSSQSATTPSRRPEVIATVTLAAVAFIVVTGETAPVGLLGDVARGVGASESQVGLTVSWYALVAAATAVPLTRWSAGLDRRLVLVFSAVVFGVGHVLAAVAPNLAVLAGGRCLAALGHGVYFAVAAPTAIRLASEATRNRAGSRVSVGAATAMVVGAPLATLLGQLAGWRTTLAVVAVVSLALAVAVARWLPPLPALHREQGRAASGVRATLGTPGLVAILLVTAVAVTGHFALYIYVAPYTAQRLDVSGTAFTVVLLGYGSAAVLGSVLGGRLADRSPVTGTRAAAGVFVTALLGLYLAGRLGLPAFGVPLLLIWGGSFSLLVVSTTLAVLRRAAGPRAETANALYGIVFQVGIVAGSALGAGWHSAGRTAALPLVAATVGAVGLILLARPRRRRAAG</sequence>
<keyword evidence="5 6" id="KW-0472">Membrane</keyword>
<proteinExistence type="predicted"/>
<name>A0ABS3VNZ5_MICEH</name>
<keyword evidence="2" id="KW-1003">Cell membrane</keyword>
<keyword evidence="4 6" id="KW-1133">Transmembrane helix</keyword>
<feature type="transmembrane region" description="Helical" evidence="6">
    <location>
        <begin position="257"/>
        <end position="277"/>
    </location>
</feature>
<evidence type="ECO:0000256" key="6">
    <source>
        <dbReference type="SAM" id="Phobius"/>
    </source>
</evidence>
<comment type="caution">
    <text evidence="8">The sequence shown here is derived from an EMBL/GenBank/DDBJ whole genome shotgun (WGS) entry which is preliminary data.</text>
</comment>
<reference evidence="8 9" key="1">
    <citation type="submission" date="2019-12" db="EMBL/GenBank/DDBJ databases">
        <title>Whole genome sequencing of endophytic Actinobacterium Micromonospora sp. MPMI6T.</title>
        <authorList>
            <person name="Evv R."/>
            <person name="Podile A.R."/>
        </authorList>
    </citation>
    <scope>NUCLEOTIDE SEQUENCE [LARGE SCALE GENOMIC DNA]</scope>
    <source>
        <strain evidence="8 9">MPMI6</strain>
    </source>
</reference>
<feature type="transmembrane region" description="Helical" evidence="6">
    <location>
        <begin position="21"/>
        <end position="38"/>
    </location>
</feature>